<keyword evidence="3" id="KW-1185">Reference proteome</keyword>
<feature type="compositionally biased region" description="Polar residues" evidence="1">
    <location>
        <begin position="253"/>
        <end position="264"/>
    </location>
</feature>
<feature type="region of interest" description="Disordered" evidence="1">
    <location>
        <begin position="252"/>
        <end position="288"/>
    </location>
</feature>
<sequence length="799" mass="89969">MAGVEEDLLQYLIEQLTHFARAAGFSVEEAIDVEQCRTILEVTDGDIDIASQLYWDDYMARRNREQNQEPEEDVAPPDEMINEDEVRRRLEPDFNDQIEEIDEEAELAEGIRIRLREDVQETNRMARVAREMGERAGENEGDGSNVVVGRLAARAAELLANRAHPENESVSVSDDECGGVWKVVGGIAASLKHRVKEDEEEEGLPARKRRKTEEKETSVDEDGFLSDSDWVWDSFDSRKQIPLCDPFELLWGSPSTPSRQSTNSAPRPRRALPEPEPAGEVEGNVIAEDDDFDEQSTNRYSGIPRSWLNAGFSLSEDGMGLILPPPTEDDITYFGWQQQADGTVQDNPPPPYHCGSVSALLSIVTGLLYTGVSYQKLSISASSARVPFADLSKEDKKREFESRLADVLAVLLQIAAKVSLARKEKALATLKKSKDPTDIRRWQKIERKLRLCPTCWWETDGSGELRLPAGRESDKLQIATSYTNIEELRSYVLSNMRSFTARGGCALFLETITRIHGKGVILRMIQEARRHSGCFSSIKSLIQCNCDDANRHMKIPPQQLRQRFKTKELMEALPQSTKCMSIELISLLLTGRIHSTLKGWSTGVLGLGVLSYNSNEIGKGLTRPGKPVWILQGPSLYSVIWMSSGHEEGEVFAKADQPDSVIEMTHFCCWPGQQSTSLLRVSAGCFQTNDMQSLTFSLSDTESVDENLCVSEYELVAAHVNEDDREFYKDNHRLWRYRFDDGGKGDECEAPWIPFYRLSERQKLIVETKLGPKINTILLKRWPRAAIEKVDDNSPNAIV</sequence>
<reference evidence="2 3" key="1">
    <citation type="journal article" date="2015" name="Plant Cell">
        <title>Oil accumulation by the oleaginous diatom Fistulifera solaris as revealed by the genome and transcriptome.</title>
        <authorList>
            <person name="Tanaka T."/>
            <person name="Maeda Y."/>
            <person name="Veluchamy A."/>
            <person name="Tanaka M."/>
            <person name="Abida H."/>
            <person name="Marechal E."/>
            <person name="Bowler C."/>
            <person name="Muto M."/>
            <person name="Sunaga Y."/>
            <person name="Tanaka M."/>
            <person name="Yoshino T."/>
            <person name="Taniguchi T."/>
            <person name="Fukuda Y."/>
            <person name="Nemoto M."/>
            <person name="Matsumoto M."/>
            <person name="Wong P.S."/>
            <person name="Aburatani S."/>
            <person name="Fujibuchi W."/>
        </authorList>
    </citation>
    <scope>NUCLEOTIDE SEQUENCE [LARGE SCALE GENOMIC DNA]</scope>
    <source>
        <strain evidence="2 3">JPCC DA0580</strain>
    </source>
</reference>
<protein>
    <submittedName>
        <fullName evidence="2">Uncharacterized protein</fullName>
    </submittedName>
</protein>
<evidence type="ECO:0000313" key="2">
    <source>
        <dbReference type="EMBL" id="GAX28796.1"/>
    </source>
</evidence>
<evidence type="ECO:0000313" key="3">
    <source>
        <dbReference type="Proteomes" id="UP000198406"/>
    </source>
</evidence>
<accession>A0A1Z5KR66</accession>
<dbReference type="InParanoid" id="A0A1Z5KR66"/>
<dbReference type="EMBL" id="BDSP01000280">
    <property type="protein sequence ID" value="GAX28796.1"/>
    <property type="molecule type" value="Genomic_DNA"/>
</dbReference>
<proteinExistence type="predicted"/>
<dbReference type="OrthoDB" id="48809at2759"/>
<name>A0A1Z5KR66_FISSO</name>
<organism evidence="2 3">
    <name type="scientific">Fistulifera solaris</name>
    <name type="common">Oleaginous diatom</name>
    <dbReference type="NCBI Taxonomy" id="1519565"/>
    <lineage>
        <taxon>Eukaryota</taxon>
        <taxon>Sar</taxon>
        <taxon>Stramenopiles</taxon>
        <taxon>Ochrophyta</taxon>
        <taxon>Bacillariophyta</taxon>
        <taxon>Bacillariophyceae</taxon>
        <taxon>Bacillariophycidae</taxon>
        <taxon>Naviculales</taxon>
        <taxon>Naviculaceae</taxon>
        <taxon>Fistulifera</taxon>
    </lineage>
</organism>
<dbReference type="AlphaFoldDB" id="A0A1Z5KR66"/>
<evidence type="ECO:0000256" key="1">
    <source>
        <dbReference type="SAM" id="MobiDB-lite"/>
    </source>
</evidence>
<dbReference type="Proteomes" id="UP000198406">
    <property type="component" value="Unassembled WGS sequence"/>
</dbReference>
<gene>
    <name evidence="2" type="ORF">FisN_34Hh006</name>
</gene>
<comment type="caution">
    <text evidence="2">The sequence shown here is derived from an EMBL/GenBank/DDBJ whole genome shotgun (WGS) entry which is preliminary data.</text>
</comment>
<feature type="region of interest" description="Disordered" evidence="1">
    <location>
        <begin position="193"/>
        <end position="221"/>
    </location>
</feature>